<feature type="compositionally biased region" description="Basic and acidic residues" evidence="5">
    <location>
        <begin position="1"/>
        <end position="18"/>
    </location>
</feature>
<dbReference type="PANTHER" id="PTHR11477:SF0">
    <property type="entry name" value="IP08861P-RELATED"/>
    <property type="match status" value="1"/>
</dbReference>
<dbReference type="PROSITE" id="PS51321">
    <property type="entry name" value="TFIIS_CENTRAL"/>
    <property type="match status" value="1"/>
</dbReference>
<keyword evidence="1" id="KW-0479">Metal-binding</keyword>
<keyword evidence="7" id="KW-0251">Elongation factor</keyword>
<gene>
    <name evidence="7" type="ORF">BpHYR1_026390</name>
</gene>
<evidence type="ECO:0000256" key="1">
    <source>
        <dbReference type="ARBA" id="ARBA00022723"/>
    </source>
</evidence>
<organism evidence="7 8">
    <name type="scientific">Brachionus plicatilis</name>
    <name type="common">Marine rotifer</name>
    <name type="synonym">Brachionus muelleri</name>
    <dbReference type="NCBI Taxonomy" id="10195"/>
    <lineage>
        <taxon>Eukaryota</taxon>
        <taxon>Metazoa</taxon>
        <taxon>Spiralia</taxon>
        <taxon>Gnathifera</taxon>
        <taxon>Rotifera</taxon>
        <taxon>Eurotatoria</taxon>
        <taxon>Monogononta</taxon>
        <taxon>Pseudotrocha</taxon>
        <taxon>Ploima</taxon>
        <taxon>Brachionidae</taxon>
        <taxon>Brachionus</taxon>
    </lineage>
</organism>
<dbReference type="Pfam" id="PF07500">
    <property type="entry name" value="TFIIS_M"/>
    <property type="match status" value="1"/>
</dbReference>
<dbReference type="SUPFAM" id="SSF46942">
    <property type="entry name" value="Elongation factor TFIIS domain 2"/>
    <property type="match status" value="1"/>
</dbReference>
<proteinExistence type="predicted"/>
<evidence type="ECO:0000256" key="4">
    <source>
        <dbReference type="ARBA" id="ARBA00023242"/>
    </source>
</evidence>
<dbReference type="Proteomes" id="UP000276133">
    <property type="component" value="Unassembled WGS sequence"/>
</dbReference>
<dbReference type="EMBL" id="REGN01013388">
    <property type="protein sequence ID" value="RMZ93990.1"/>
    <property type="molecule type" value="Genomic_DNA"/>
</dbReference>
<keyword evidence="3" id="KW-0862">Zinc</keyword>
<keyword evidence="2" id="KW-0863">Zinc-finger</keyword>
<feature type="domain" description="TFIIS central" evidence="6">
    <location>
        <begin position="56"/>
        <end position="168"/>
    </location>
</feature>
<dbReference type="Gene3D" id="1.10.472.30">
    <property type="entry name" value="Transcription elongation factor S-II, central domain"/>
    <property type="match status" value="1"/>
</dbReference>
<dbReference type="SMART" id="SM00510">
    <property type="entry name" value="TFS2M"/>
    <property type="match status" value="1"/>
</dbReference>
<dbReference type="PANTHER" id="PTHR11477">
    <property type="entry name" value="TRANSCRIPTION FACTOR S-II ZINC FINGER DOMAIN-CONTAINING PROTEIN"/>
    <property type="match status" value="1"/>
</dbReference>
<evidence type="ECO:0000313" key="8">
    <source>
        <dbReference type="Proteomes" id="UP000276133"/>
    </source>
</evidence>
<keyword evidence="7" id="KW-0648">Protein biosynthesis</keyword>
<sequence length="168" mass="19238">MSDSPEVKNDHKNMKTENGKQPTIHKSSSHPLNSADQQRIREINSSIKFSETRDPVRQKCREMLSQALEITEAIENGAALCDVNLIAARCEEVIFNEFRATDMKYKNRIRSRVLNLKDAKNPKLRENVRLGLISPDKLAVMTAEEMANDDLKELRAKFTKEAIDDHQM</sequence>
<dbReference type="GO" id="GO:0008270">
    <property type="term" value="F:zinc ion binding"/>
    <property type="evidence" value="ECO:0007669"/>
    <property type="project" value="UniProtKB-KW"/>
</dbReference>
<evidence type="ECO:0000313" key="7">
    <source>
        <dbReference type="EMBL" id="RMZ93990.1"/>
    </source>
</evidence>
<accession>A0A3M7P597</accession>
<evidence type="ECO:0000256" key="2">
    <source>
        <dbReference type="ARBA" id="ARBA00022771"/>
    </source>
</evidence>
<dbReference type="InterPro" id="IPR036575">
    <property type="entry name" value="TFIIS_cen_dom_sf"/>
</dbReference>
<dbReference type="OrthoDB" id="44867at2759"/>
<evidence type="ECO:0000256" key="3">
    <source>
        <dbReference type="ARBA" id="ARBA00022833"/>
    </source>
</evidence>
<dbReference type="InterPro" id="IPR003618">
    <property type="entry name" value="TFIIS_cen_dom"/>
</dbReference>
<name>A0A3M7P597_BRAPC</name>
<feature type="compositionally biased region" description="Polar residues" evidence="5">
    <location>
        <begin position="19"/>
        <end position="37"/>
    </location>
</feature>
<evidence type="ECO:0000259" key="6">
    <source>
        <dbReference type="PROSITE" id="PS51321"/>
    </source>
</evidence>
<dbReference type="InterPro" id="IPR035100">
    <property type="entry name" value="TF_IIS-typ"/>
</dbReference>
<evidence type="ECO:0000256" key="5">
    <source>
        <dbReference type="SAM" id="MobiDB-lite"/>
    </source>
</evidence>
<keyword evidence="4" id="KW-0539">Nucleus</keyword>
<dbReference type="PIRSF" id="PIRSF006704">
    <property type="entry name" value="TF_IIS"/>
    <property type="match status" value="1"/>
</dbReference>
<feature type="region of interest" description="Disordered" evidence="5">
    <location>
        <begin position="1"/>
        <end position="37"/>
    </location>
</feature>
<dbReference type="GO" id="GO:0003746">
    <property type="term" value="F:translation elongation factor activity"/>
    <property type="evidence" value="ECO:0007669"/>
    <property type="project" value="UniProtKB-KW"/>
</dbReference>
<dbReference type="GO" id="GO:0006351">
    <property type="term" value="P:DNA-templated transcription"/>
    <property type="evidence" value="ECO:0007669"/>
    <property type="project" value="InterPro"/>
</dbReference>
<dbReference type="GO" id="GO:0005634">
    <property type="term" value="C:nucleus"/>
    <property type="evidence" value="ECO:0007669"/>
    <property type="project" value="TreeGrafter"/>
</dbReference>
<feature type="non-terminal residue" evidence="7">
    <location>
        <position position="168"/>
    </location>
</feature>
<reference evidence="7 8" key="1">
    <citation type="journal article" date="2018" name="Sci. Rep.">
        <title>Genomic signatures of local adaptation to the degree of environmental predictability in rotifers.</title>
        <authorList>
            <person name="Franch-Gras L."/>
            <person name="Hahn C."/>
            <person name="Garcia-Roger E.M."/>
            <person name="Carmona M.J."/>
            <person name="Serra M."/>
            <person name="Gomez A."/>
        </authorList>
    </citation>
    <scope>NUCLEOTIDE SEQUENCE [LARGE SCALE GENOMIC DNA]</scope>
    <source>
        <strain evidence="7">HYR1</strain>
    </source>
</reference>
<comment type="caution">
    <text evidence="7">The sequence shown here is derived from an EMBL/GenBank/DDBJ whole genome shotgun (WGS) entry which is preliminary data.</text>
</comment>
<dbReference type="STRING" id="10195.A0A3M7P597"/>
<dbReference type="AlphaFoldDB" id="A0A3M7P597"/>
<keyword evidence="8" id="KW-1185">Reference proteome</keyword>
<protein>
    <submittedName>
        <fullName evidence="7">Transcription elongation factor A 1-like</fullName>
    </submittedName>
</protein>